<proteinExistence type="predicted"/>
<protein>
    <submittedName>
        <fullName evidence="4">Coenzyme F420 hydrogenase/dehydrogenase, beta subunit C-terminal domain</fullName>
    </submittedName>
</protein>
<evidence type="ECO:0000256" key="1">
    <source>
        <dbReference type="SAM" id="MobiDB-lite"/>
    </source>
</evidence>
<accession>A0ABU4YBQ8</accession>
<evidence type="ECO:0000313" key="5">
    <source>
        <dbReference type="Proteomes" id="UP001287059"/>
    </source>
</evidence>
<evidence type="ECO:0000313" key="4">
    <source>
        <dbReference type="EMBL" id="MDX8483384.1"/>
    </source>
</evidence>
<dbReference type="InterPro" id="IPR007516">
    <property type="entry name" value="Co_F420_Hydgase/DH_bsu_N"/>
</dbReference>
<sequence>MERRNETNLSDIGRTATSVAEVVSSGLCIGCGLCEAVTVGRVPMHLTGYGALRPSIVNKFTRQEEDRILAACPGIIAESRLENAPHTDLVWGSYFSMNYGWAGDPERRFASSSGGVLTALGCHLLETKKADLILHVGPDPDMPMRSRWRMSRTPKEVQRNAGSRYGPVAPLAGLENALQLEKPFAIIAKPCDLGAVHRLSKIDDRIDRVCVARLTLVCGGQSRLGKSIERLNEFGVLESELALFRYRGFGNPGRIRVETRDGRAFEITYAEFWKEEGDIETRCKFCPDALGEASDIAATDVWPGANPTDEDAGFNGVICRTQAGKELLDGAVAGDDLVLGDSITPRQFDSFQPHQVHKKHALLARLQGLAHAKTPMIETVGLRLDKLAEALDADRRQEETSATMQRALAGRFSEPLPT</sequence>
<dbReference type="RefSeq" id="WP_320291472.1">
    <property type="nucleotide sequence ID" value="NZ_JAVIIW010000085.1"/>
</dbReference>
<dbReference type="Proteomes" id="UP001287059">
    <property type="component" value="Unassembled WGS sequence"/>
</dbReference>
<dbReference type="EMBL" id="JAVIIW010000085">
    <property type="protein sequence ID" value="MDX8483384.1"/>
    <property type="molecule type" value="Genomic_DNA"/>
</dbReference>
<evidence type="ECO:0000259" key="3">
    <source>
        <dbReference type="Pfam" id="PF04432"/>
    </source>
</evidence>
<dbReference type="Pfam" id="PF04422">
    <property type="entry name" value="FrhB_FdhB_N"/>
    <property type="match status" value="1"/>
</dbReference>
<dbReference type="InterPro" id="IPR007525">
    <property type="entry name" value="FrhB_FdhB_C"/>
</dbReference>
<gene>
    <name evidence="4" type="ORF">RFN28_33820</name>
</gene>
<organism evidence="4 5">
    <name type="scientific">Mesorhizobium album</name>
    <dbReference type="NCBI Taxonomy" id="3072314"/>
    <lineage>
        <taxon>Bacteria</taxon>
        <taxon>Pseudomonadati</taxon>
        <taxon>Pseudomonadota</taxon>
        <taxon>Alphaproteobacteria</taxon>
        <taxon>Hyphomicrobiales</taxon>
        <taxon>Phyllobacteriaceae</taxon>
        <taxon>Mesorhizobium</taxon>
    </lineage>
</organism>
<dbReference type="Pfam" id="PF04432">
    <property type="entry name" value="FrhB_FdhB_C"/>
    <property type="match status" value="1"/>
</dbReference>
<dbReference type="PANTHER" id="PTHR31332:SF0">
    <property type="entry name" value="7-HYDROXYMETHYL CHLOROPHYLL A REDUCTASE, CHLOROPLASTIC"/>
    <property type="match status" value="1"/>
</dbReference>
<feature type="region of interest" description="Disordered" evidence="1">
    <location>
        <begin position="395"/>
        <end position="418"/>
    </location>
</feature>
<comment type="caution">
    <text evidence="4">The sequence shown here is derived from an EMBL/GenBank/DDBJ whole genome shotgun (WGS) entry which is preliminary data.</text>
</comment>
<dbReference type="PANTHER" id="PTHR31332">
    <property type="entry name" value="7-HYDROXYMETHYL CHLOROPHYLL A REDUCTASE, CHLOROPLASTIC"/>
    <property type="match status" value="1"/>
</dbReference>
<reference evidence="4 5" key="1">
    <citation type="submission" date="2023-08" db="EMBL/GenBank/DDBJ databases">
        <title>Implementing the SeqCode for naming new Mesorhizobium species isolated from Vachellia karroo root nodules.</title>
        <authorList>
            <person name="Van Lill M."/>
        </authorList>
    </citation>
    <scope>NUCLEOTIDE SEQUENCE [LARGE SCALE GENOMIC DNA]</scope>
    <source>
        <strain evidence="4 5">VK24D</strain>
    </source>
</reference>
<name>A0ABU4YBQ8_9HYPH</name>
<feature type="domain" description="Coenzyme F420 hydrogenase/dehydrogenase beta subunit C-terminal" evidence="3">
    <location>
        <begin position="184"/>
        <end position="337"/>
    </location>
</feature>
<dbReference type="InterPro" id="IPR045220">
    <property type="entry name" value="FRHB/FDHB/HCAR-like"/>
</dbReference>
<evidence type="ECO:0000259" key="2">
    <source>
        <dbReference type="Pfam" id="PF04422"/>
    </source>
</evidence>
<keyword evidence="5" id="KW-1185">Reference proteome</keyword>
<feature type="domain" description="Coenzyme F420 hydrogenase/dehydrogenase beta subunit N-terminal" evidence="2">
    <location>
        <begin position="98"/>
        <end position="172"/>
    </location>
</feature>